<dbReference type="InterPro" id="IPR013097">
    <property type="entry name" value="Dabb"/>
</dbReference>
<dbReference type="EMBL" id="AP024169">
    <property type="protein sequence ID" value="BCN29703.1"/>
    <property type="molecule type" value="Genomic_DNA"/>
</dbReference>
<evidence type="ECO:0000313" key="3">
    <source>
        <dbReference type="Proteomes" id="UP000595897"/>
    </source>
</evidence>
<dbReference type="SUPFAM" id="SSF54909">
    <property type="entry name" value="Dimeric alpha+beta barrel"/>
    <property type="match status" value="1"/>
</dbReference>
<sequence>MVRHIVLFGFKKEAEGRSALENAEIAKESLLSLKDKISVLRNIEVGINMENASSDNATLCLTCDFDHLDDLSIYANHEEHLKVAEFIGKVRESRSCVDYEI</sequence>
<dbReference type="Proteomes" id="UP000595897">
    <property type="component" value="Chromosome"/>
</dbReference>
<dbReference type="Gene3D" id="3.30.70.100">
    <property type="match status" value="1"/>
</dbReference>
<dbReference type="SMART" id="SM00886">
    <property type="entry name" value="Dabb"/>
    <property type="match status" value="1"/>
</dbReference>
<evidence type="ECO:0000259" key="1">
    <source>
        <dbReference type="PROSITE" id="PS51502"/>
    </source>
</evidence>
<proteinExistence type="predicted"/>
<dbReference type="PROSITE" id="PS51502">
    <property type="entry name" value="S_R_A_B_BARREL"/>
    <property type="match status" value="1"/>
</dbReference>
<organism evidence="2 3">
    <name type="scientific">Anaeromicropila herbilytica</name>
    <dbReference type="NCBI Taxonomy" id="2785025"/>
    <lineage>
        <taxon>Bacteria</taxon>
        <taxon>Bacillati</taxon>
        <taxon>Bacillota</taxon>
        <taxon>Clostridia</taxon>
        <taxon>Lachnospirales</taxon>
        <taxon>Lachnospiraceae</taxon>
        <taxon>Anaeromicropila</taxon>
    </lineage>
</organism>
<protein>
    <submittedName>
        <fullName evidence="2">Stress responsive protein</fullName>
    </submittedName>
</protein>
<dbReference type="PANTHER" id="PTHR37832">
    <property type="entry name" value="BLL2683 PROTEIN"/>
    <property type="match status" value="1"/>
</dbReference>
<dbReference type="AlphaFoldDB" id="A0A7R7IBJ2"/>
<keyword evidence="3" id="KW-1185">Reference proteome</keyword>
<reference evidence="2 3" key="1">
    <citation type="submission" date="2020-11" db="EMBL/GenBank/DDBJ databases">
        <title>Draft genome sequencing of a Lachnospiraceae strain isolated from anoxic soil subjected to BSD treatment.</title>
        <authorList>
            <person name="Uek A."/>
            <person name="Tonouchi A."/>
        </authorList>
    </citation>
    <scope>NUCLEOTIDE SEQUENCE [LARGE SCALE GENOMIC DNA]</scope>
    <source>
        <strain evidence="2 3">TB5</strain>
    </source>
</reference>
<evidence type="ECO:0000313" key="2">
    <source>
        <dbReference type="EMBL" id="BCN29703.1"/>
    </source>
</evidence>
<dbReference type="InterPro" id="IPR011008">
    <property type="entry name" value="Dimeric_a/b-barrel"/>
</dbReference>
<dbReference type="RefSeq" id="WP_271714968.1">
    <property type="nucleotide sequence ID" value="NZ_AP024169.1"/>
</dbReference>
<gene>
    <name evidence="2" type="ORF">bsdtb5_09980</name>
</gene>
<dbReference type="KEGG" id="ahb:bsdtb5_09980"/>
<dbReference type="Pfam" id="PF07876">
    <property type="entry name" value="Dabb"/>
    <property type="match status" value="1"/>
</dbReference>
<name>A0A7R7IBJ2_9FIRM</name>
<accession>A0A7R7IBJ2</accession>
<dbReference type="PANTHER" id="PTHR37832:SF1">
    <property type="entry name" value="STRESS-RESPONSE A_B BARREL DOMAIN-CONTAINING PROTEIN"/>
    <property type="match status" value="1"/>
</dbReference>
<feature type="domain" description="Stress-response A/B barrel" evidence="1">
    <location>
        <begin position="2"/>
        <end position="99"/>
    </location>
</feature>